<reference evidence="11 12" key="1">
    <citation type="submission" date="2018-08" db="EMBL/GenBank/DDBJ databases">
        <title>Genomic Encyclopedia of Archaeal and Bacterial Type Strains, Phase II (KMG-II): from individual species to whole genera.</title>
        <authorList>
            <person name="Goeker M."/>
        </authorList>
    </citation>
    <scope>NUCLEOTIDE SEQUENCE [LARGE SCALE GENOMIC DNA]</scope>
    <source>
        <strain evidence="11 12">ATCC 27112</strain>
    </source>
</reference>
<comment type="function">
    <text evidence="1 10">Produces ATP from ADP in the presence of a proton gradient across the membrane. The gamma chain is believed to be important in regulating ATPase activity and the flow of protons through the CF(0) complex.</text>
</comment>
<dbReference type="EMBL" id="QXEV01000006">
    <property type="protein sequence ID" value="RIA77815.1"/>
    <property type="molecule type" value="Genomic_DNA"/>
</dbReference>
<proteinExistence type="inferred from homology"/>
<dbReference type="GO" id="GO:0046933">
    <property type="term" value="F:proton-transporting ATP synthase activity, rotational mechanism"/>
    <property type="evidence" value="ECO:0007669"/>
    <property type="project" value="UniProtKB-UniRule"/>
</dbReference>
<protein>
    <recommendedName>
        <fullName evidence="10">ATP synthase gamma chain</fullName>
    </recommendedName>
    <alternativeName>
        <fullName evidence="10">ATP synthase F1 sector gamma subunit</fullName>
    </alternativeName>
    <alternativeName>
        <fullName evidence="10">F-ATPase gamma subunit</fullName>
    </alternativeName>
</protein>
<evidence type="ECO:0000256" key="5">
    <source>
        <dbReference type="ARBA" id="ARBA00022781"/>
    </source>
</evidence>
<name>A0A397S095_9MOLU</name>
<dbReference type="InterPro" id="IPR035968">
    <property type="entry name" value="ATP_synth_F1_ATPase_gsu"/>
</dbReference>
<keyword evidence="10" id="KW-1003">Cell membrane</keyword>
<dbReference type="GO" id="GO:0005524">
    <property type="term" value="F:ATP binding"/>
    <property type="evidence" value="ECO:0007669"/>
    <property type="project" value="UniProtKB-UniRule"/>
</dbReference>
<dbReference type="HAMAP" id="MF_00815">
    <property type="entry name" value="ATP_synth_gamma_bact"/>
    <property type="match status" value="1"/>
</dbReference>
<dbReference type="NCBIfam" id="TIGR01146">
    <property type="entry name" value="ATPsyn_F1gamma"/>
    <property type="match status" value="1"/>
</dbReference>
<evidence type="ECO:0000256" key="8">
    <source>
        <dbReference type="ARBA" id="ARBA00023196"/>
    </source>
</evidence>
<evidence type="ECO:0000256" key="7">
    <source>
        <dbReference type="ARBA" id="ARBA00023136"/>
    </source>
</evidence>
<dbReference type="PRINTS" id="PR00126">
    <property type="entry name" value="ATPASEGAMMA"/>
</dbReference>
<comment type="similarity">
    <text evidence="3 10">Belongs to the ATPase gamma chain family.</text>
</comment>
<dbReference type="GO" id="GO:0045259">
    <property type="term" value="C:proton-transporting ATP synthase complex"/>
    <property type="evidence" value="ECO:0007669"/>
    <property type="project" value="UniProtKB-KW"/>
</dbReference>
<dbReference type="CDD" id="cd12151">
    <property type="entry name" value="F1-ATPase_gamma"/>
    <property type="match status" value="1"/>
</dbReference>
<gene>
    <name evidence="10" type="primary">atpG</name>
    <name evidence="11" type="ORF">EI71_00791</name>
</gene>
<dbReference type="GO" id="GO:0042777">
    <property type="term" value="P:proton motive force-driven plasma membrane ATP synthesis"/>
    <property type="evidence" value="ECO:0007669"/>
    <property type="project" value="UniProtKB-UniRule"/>
</dbReference>
<comment type="caution">
    <text evidence="11">The sequence shown here is derived from an EMBL/GenBank/DDBJ whole genome shotgun (WGS) entry which is preliminary data.</text>
</comment>
<dbReference type="PANTHER" id="PTHR11693:SF22">
    <property type="entry name" value="ATP SYNTHASE SUBUNIT GAMMA, MITOCHONDRIAL"/>
    <property type="match status" value="1"/>
</dbReference>
<comment type="subunit">
    <text evidence="10">F-type ATPases have 2 components, CF(1) - the catalytic core - and CF(0) - the membrane proton channel. CF(1) has five subunits: alpha(3), beta(3), gamma(1), delta(1), epsilon(1). CF(0) has three main subunits: a, b and c.</text>
</comment>
<sequence length="291" mass="32852">MANSLRQVKTRINSTKSTAQITKAMYTVSQSKVKRAEKTYKSYKDFMKRISDMVSLIVEKAGEDYQHPLLSKREVSKTAYLIITSDRGLAGAYNSSIEKALTEKINESHKSKDEYITAAIGKKGHFYLKKMGYPLLEDAPTYVRDDVAFVDIAPLAKKFVEAYLNEEIDKLVIIYNHYVNSLTQEVTFQELLPIKSFDEATNKIDFVYETGIEKTLDLILPMYIEDMVYGIILDAKTAEHSARMNSMKNATDNADEIIAKLQLLYNRARQSVVTNELIDIIGGANAIGGDE</sequence>
<dbReference type="PANTHER" id="PTHR11693">
    <property type="entry name" value="ATP SYNTHASE GAMMA CHAIN"/>
    <property type="match status" value="1"/>
</dbReference>
<evidence type="ECO:0000256" key="10">
    <source>
        <dbReference type="HAMAP-Rule" id="MF_00815"/>
    </source>
</evidence>
<dbReference type="InterPro" id="IPR000131">
    <property type="entry name" value="ATP_synth_F1_gsu"/>
</dbReference>
<dbReference type="FunCoup" id="A0A397S095">
    <property type="interactions" value="349"/>
</dbReference>
<evidence type="ECO:0000256" key="1">
    <source>
        <dbReference type="ARBA" id="ARBA00003456"/>
    </source>
</evidence>
<evidence type="ECO:0000313" key="12">
    <source>
        <dbReference type="Proteomes" id="UP000266506"/>
    </source>
</evidence>
<evidence type="ECO:0000256" key="3">
    <source>
        <dbReference type="ARBA" id="ARBA00007681"/>
    </source>
</evidence>
<dbReference type="InterPro" id="IPR023632">
    <property type="entry name" value="ATP_synth_F1_gsu_CS"/>
</dbReference>
<evidence type="ECO:0000256" key="9">
    <source>
        <dbReference type="ARBA" id="ARBA00023310"/>
    </source>
</evidence>
<organism evidence="11 12">
    <name type="scientific">Anaeroplasma bactoclasticum</name>
    <dbReference type="NCBI Taxonomy" id="2088"/>
    <lineage>
        <taxon>Bacteria</taxon>
        <taxon>Bacillati</taxon>
        <taxon>Mycoplasmatota</taxon>
        <taxon>Mollicutes</taxon>
        <taxon>Anaeroplasmatales</taxon>
        <taxon>Anaeroplasmataceae</taxon>
        <taxon>Anaeroplasma</taxon>
    </lineage>
</organism>
<dbReference type="OrthoDB" id="9812769at2"/>
<dbReference type="Gene3D" id="1.10.287.80">
    <property type="entry name" value="ATP synthase, gamma subunit, helix hairpin domain"/>
    <property type="match status" value="1"/>
</dbReference>
<dbReference type="Proteomes" id="UP000266506">
    <property type="component" value="Unassembled WGS sequence"/>
</dbReference>
<dbReference type="RefSeq" id="WP_119015949.1">
    <property type="nucleotide sequence ID" value="NZ_QXEV01000006.1"/>
</dbReference>
<dbReference type="PROSITE" id="PS00153">
    <property type="entry name" value="ATPASE_GAMMA"/>
    <property type="match status" value="1"/>
</dbReference>
<keyword evidence="8 10" id="KW-0139">CF(1)</keyword>
<keyword evidence="12" id="KW-1185">Reference proteome</keyword>
<dbReference type="InParanoid" id="A0A397S095"/>
<keyword evidence="6 10" id="KW-0406">Ion transport</keyword>
<dbReference type="AlphaFoldDB" id="A0A397S095"/>
<dbReference type="Pfam" id="PF00231">
    <property type="entry name" value="ATP-synt"/>
    <property type="match status" value="1"/>
</dbReference>
<keyword evidence="5 10" id="KW-0375">Hydrogen ion transport</keyword>
<evidence type="ECO:0000256" key="4">
    <source>
        <dbReference type="ARBA" id="ARBA00022448"/>
    </source>
</evidence>
<dbReference type="SUPFAM" id="SSF52943">
    <property type="entry name" value="ATP synthase (F1-ATPase), gamma subunit"/>
    <property type="match status" value="1"/>
</dbReference>
<dbReference type="GO" id="GO:0005886">
    <property type="term" value="C:plasma membrane"/>
    <property type="evidence" value="ECO:0007669"/>
    <property type="project" value="UniProtKB-SubCell"/>
</dbReference>
<keyword evidence="9 10" id="KW-0066">ATP synthesis</keyword>
<evidence type="ECO:0000313" key="11">
    <source>
        <dbReference type="EMBL" id="RIA77815.1"/>
    </source>
</evidence>
<accession>A0A397S095</accession>
<keyword evidence="4 10" id="KW-0813">Transport</keyword>
<evidence type="ECO:0000256" key="6">
    <source>
        <dbReference type="ARBA" id="ARBA00023065"/>
    </source>
</evidence>
<keyword evidence="7 10" id="KW-0472">Membrane</keyword>
<dbReference type="Gene3D" id="3.40.1380.10">
    <property type="match status" value="1"/>
</dbReference>
<evidence type="ECO:0000256" key="2">
    <source>
        <dbReference type="ARBA" id="ARBA00004170"/>
    </source>
</evidence>
<comment type="subcellular location">
    <subcellularLocation>
        <location evidence="10">Cell membrane</location>
        <topology evidence="10">Peripheral membrane protein</topology>
    </subcellularLocation>
    <subcellularLocation>
        <location evidence="2">Membrane</location>
        <topology evidence="2">Peripheral membrane protein</topology>
    </subcellularLocation>
</comment>